<sequence>MKSGKKKKNRNTMKSNQKSHMADVCPLQSERSCDPEGDRVDEPEGRNSTMDDIDQNLSRWDDFKWIDLLQTPISRGLASRTMENGKSHVLDGENKVRIEEEWAQDLL</sequence>
<protein>
    <submittedName>
        <fullName evidence="1">Uncharacterized protein</fullName>
    </submittedName>
</protein>
<comment type="caution">
    <text evidence="1">The sequence shown here is derived from an EMBL/GenBank/DDBJ whole genome shotgun (WGS) entry which is preliminary data.</text>
</comment>
<evidence type="ECO:0000313" key="1">
    <source>
        <dbReference type="EMBL" id="KAI4318085.1"/>
    </source>
</evidence>
<name>A0ACB9M222_BAUVA</name>
<evidence type="ECO:0000313" key="2">
    <source>
        <dbReference type="Proteomes" id="UP000828941"/>
    </source>
</evidence>
<keyword evidence="2" id="KW-1185">Reference proteome</keyword>
<organism evidence="1 2">
    <name type="scientific">Bauhinia variegata</name>
    <name type="common">Purple orchid tree</name>
    <name type="synonym">Phanera variegata</name>
    <dbReference type="NCBI Taxonomy" id="167791"/>
    <lineage>
        <taxon>Eukaryota</taxon>
        <taxon>Viridiplantae</taxon>
        <taxon>Streptophyta</taxon>
        <taxon>Embryophyta</taxon>
        <taxon>Tracheophyta</taxon>
        <taxon>Spermatophyta</taxon>
        <taxon>Magnoliopsida</taxon>
        <taxon>eudicotyledons</taxon>
        <taxon>Gunneridae</taxon>
        <taxon>Pentapetalae</taxon>
        <taxon>rosids</taxon>
        <taxon>fabids</taxon>
        <taxon>Fabales</taxon>
        <taxon>Fabaceae</taxon>
        <taxon>Cercidoideae</taxon>
        <taxon>Cercideae</taxon>
        <taxon>Bauhiniinae</taxon>
        <taxon>Bauhinia</taxon>
    </lineage>
</organism>
<dbReference type="Proteomes" id="UP000828941">
    <property type="component" value="Chromosome 10"/>
</dbReference>
<dbReference type="EMBL" id="CM039435">
    <property type="protein sequence ID" value="KAI4318085.1"/>
    <property type="molecule type" value="Genomic_DNA"/>
</dbReference>
<reference evidence="1 2" key="1">
    <citation type="journal article" date="2022" name="DNA Res.">
        <title>Chromosomal-level genome assembly of the orchid tree Bauhinia variegata (Leguminosae; Cercidoideae) supports the allotetraploid origin hypothesis of Bauhinia.</title>
        <authorList>
            <person name="Zhong Y."/>
            <person name="Chen Y."/>
            <person name="Zheng D."/>
            <person name="Pang J."/>
            <person name="Liu Y."/>
            <person name="Luo S."/>
            <person name="Meng S."/>
            <person name="Qian L."/>
            <person name="Wei D."/>
            <person name="Dai S."/>
            <person name="Zhou R."/>
        </authorList>
    </citation>
    <scope>NUCLEOTIDE SEQUENCE [LARGE SCALE GENOMIC DNA]</scope>
    <source>
        <strain evidence="1">BV-YZ2020</strain>
    </source>
</reference>
<gene>
    <name evidence="1" type="ORF">L6164_025893</name>
</gene>
<accession>A0ACB9M222</accession>
<proteinExistence type="predicted"/>